<evidence type="ECO:0000256" key="6">
    <source>
        <dbReference type="ARBA" id="ARBA00022927"/>
    </source>
</evidence>
<evidence type="ECO:0000256" key="8">
    <source>
        <dbReference type="ARBA" id="ARBA00023132"/>
    </source>
</evidence>
<organism evidence="12 13">
    <name type="scientific">Hermanssonia centrifuga</name>
    <dbReference type="NCBI Taxonomy" id="98765"/>
    <lineage>
        <taxon>Eukaryota</taxon>
        <taxon>Fungi</taxon>
        <taxon>Dikarya</taxon>
        <taxon>Basidiomycota</taxon>
        <taxon>Agaricomycotina</taxon>
        <taxon>Agaricomycetes</taxon>
        <taxon>Polyporales</taxon>
        <taxon>Meruliaceae</taxon>
        <taxon>Hermanssonia</taxon>
    </lineage>
</organism>
<feature type="compositionally biased region" description="Low complexity" evidence="10">
    <location>
        <begin position="399"/>
        <end position="432"/>
    </location>
</feature>
<comment type="similarity">
    <text evidence="2">Belongs to the nucleoporin GLFG family.</text>
</comment>
<dbReference type="InterPro" id="IPR037665">
    <property type="entry name" value="Nucleoporin_S59-like"/>
</dbReference>
<dbReference type="GO" id="GO:0034398">
    <property type="term" value="P:telomere tethering at nuclear periphery"/>
    <property type="evidence" value="ECO:0007669"/>
    <property type="project" value="TreeGrafter"/>
</dbReference>
<keyword evidence="4" id="KW-0677">Repeat</keyword>
<evidence type="ECO:0000256" key="1">
    <source>
        <dbReference type="ARBA" id="ARBA00004567"/>
    </source>
</evidence>
<dbReference type="SUPFAM" id="SSF82215">
    <property type="entry name" value="C-terminal autoproteolytic domain of nucleoporin nup98"/>
    <property type="match status" value="1"/>
</dbReference>
<feature type="compositionally biased region" description="Gly residues" evidence="10">
    <location>
        <begin position="337"/>
        <end position="354"/>
    </location>
</feature>
<evidence type="ECO:0000256" key="5">
    <source>
        <dbReference type="ARBA" id="ARBA00022816"/>
    </source>
</evidence>
<comment type="subcellular location">
    <subcellularLocation>
        <location evidence="1">Nucleus</location>
        <location evidence="1">Nuclear pore complex</location>
    </subcellularLocation>
</comment>
<dbReference type="GO" id="GO:0044614">
    <property type="term" value="C:nuclear pore cytoplasmic filaments"/>
    <property type="evidence" value="ECO:0007669"/>
    <property type="project" value="TreeGrafter"/>
</dbReference>
<feature type="compositionally biased region" description="Low complexity" evidence="10">
    <location>
        <begin position="442"/>
        <end position="469"/>
    </location>
</feature>
<dbReference type="GO" id="GO:0051028">
    <property type="term" value="P:mRNA transport"/>
    <property type="evidence" value="ECO:0007669"/>
    <property type="project" value="UniProtKB-KW"/>
</dbReference>
<keyword evidence="7" id="KW-0811">Translocation</keyword>
<evidence type="ECO:0000259" key="11">
    <source>
        <dbReference type="PROSITE" id="PS51434"/>
    </source>
</evidence>
<feature type="region of interest" description="Disordered" evidence="10">
    <location>
        <begin position="1"/>
        <end position="84"/>
    </location>
</feature>
<keyword evidence="3" id="KW-0813">Transport</keyword>
<feature type="compositionally biased region" description="Low complexity" evidence="10">
    <location>
        <begin position="13"/>
        <end position="22"/>
    </location>
</feature>
<feature type="domain" description="Peptidase S59" evidence="11">
    <location>
        <begin position="823"/>
        <end position="968"/>
    </location>
</feature>
<feature type="region of interest" description="Disordered" evidence="10">
    <location>
        <begin position="266"/>
        <end position="297"/>
    </location>
</feature>
<keyword evidence="6" id="KW-0653">Protein transport</keyword>
<evidence type="ECO:0000313" key="12">
    <source>
        <dbReference type="EMBL" id="THG95815.1"/>
    </source>
</evidence>
<evidence type="ECO:0000256" key="4">
    <source>
        <dbReference type="ARBA" id="ARBA00022737"/>
    </source>
</evidence>
<feature type="region of interest" description="Disordered" evidence="10">
    <location>
        <begin position="337"/>
        <end position="564"/>
    </location>
</feature>
<keyword evidence="8" id="KW-0906">Nuclear pore complex</keyword>
<name>A0A4S4KCP9_9APHY</name>
<dbReference type="Pfam" id="PF04096">
    <property type="entry name" value="Nucleoporin2"/>
    <property type="match status" value="1"/>
</dbReference>
<protein>
    <recommendedName>
        <fullName evidence="11">Peptidase S59 domain-containing protein</fullName>
    </recommendedName>
</protein>
<evidence type="ECO:0000256" key="9">
    <source>
        <dbReference type="ARBA" id="ARBA00023242"/>
    </source>
</evidence>
<dbReference type="PROSITE" id="PS51434">
    <property type="entry name" value="NUP_C"/>
    <property type="match status" value="1"/>
</dbReference>
<dbReference type="GO" id="GO:0003723">
    <property type="term" value="F:RNA binding"/>
    <property type="evidence" value="ECO:0007669"/>
    <property type="project" value="TreeGrafter"/>
</dbReference>
<dbReference type="GO" id="GO:0006405">
    <property type="term" value="P:RNA export from nucleus"/>
    <property type="evidence" value="ECO:0007669"/>
    <property type="project" value="TreeGrafter"/>
</dbReference>
<feature type="region of interest" description="Disordered" evidence="10">
    <location>
        <begin position="776"/>
        <end position="814"/>
    </location>
</feature>
<evidence type="ECO:0000256" key="7">
    <source>
        <dbReference type="ARBA" id="ARBA00023010"/>
    </source>
</evidence>
<feature type="compositionally biased region" description="Polar residues" evidence="10">
    <location>
        <begin position="549"/>
        <end position="558"/>
    </location>
</feature>
<feature type="compositionally biased region" description="Gly residues" evidence="10">
    <location>
        <begin position="36"/>
        <end position="48"/>
    </location>
</feature>
<feature type="compositionally biased region" description="Low complexity" evidence="10">
    <location>
        <begin position="282"/>
        <end position="297"/>
    </location>
</feature>
<gene>
    <name evidence="12" type="ORF">EW026_g5900</name>
</gene>
<comment type="caution">
    <text evidence="12">The sequence shown here is derived from an EMBL/GenBank/DDBJ whole genome shotgun (WGS) entry which is preliminary data.</text>
</comment>
<feature type="compositionally biased region" description="Low complexity" evidence="10">
    <location>
        <begin position="49"/>
        <end position="84"/>
    </location>
</feature>
<dbReference type="Gene3D" id="3.30.1610.10">
    <property type="entry name" value="Peptidase S59, nucleoporin"/>
    <property type="match status" value="1"/>
</dbReference>
<evidence type="ECO:0000256" key="3">
    <source>
        <dbReference type="ARBA" id="ARBA00022448"/>
    </source>
</evidence>
<feature type="compositionally biased region" description="Polar residues" evidence="10">
    <location>
        <begin position="1"/>
        <end position="12"/>
    </location>
</feature>
<sequence>MFGQNSITSSWGQPQQNQQQPQASSAFGQPAATTGFGAGNAFGSGGAFGQQQQQQQQQQQPQANPMFGGLGGTPNTTTPAPAAGFGFGAFGGGGTSTFGGGGAFGGNTAGPSTAGSGLFGAQQSSSTGAFGGGGGLFGGAKPATGFGTTPTAANPNAGPYDTVAPVTTGTSNPVYSVFNEKDPANSNTTLQYQSISFTLRNCDSKIINKGVRQPAHSVRQHSALLLLNQLLAQDYLANPQHQQQHNRQILCTGAFGAFGQPAGGAQPANTGAGIFGGGGAFGQQQQQQPPQQQQQSNAFGAFGQPAQQANTTGTGLFGGGGAFGQNQPKPFGTFGSTGTGTAGTTGAFGSGTGAFGQANTQQNGTPGAGLFGQQPQQQPQQSNGGFGAFGQNAVKPSIFGTQPTQPTTTGFGSFGTQQNQTGQQQSAQPAGSLFGGGGGVFGQNQQNQQPGQQQQSGGLFGTQPAATGTGPFGGASNTGTSLFGANNANQQQGQQGQQSNAFGLFGGPKPATPAAPAGGGIFGGFGQTNPNNTTNAQPGAGLFGGGLGQSTSNQQSNAFGGGGLFNKPVTPLGGQGAQTAGTGFGGNSLFGSMLGANNAMGQSTSLPSLTASIAQPIGANIPLFNMLPPGPRAVNLDQPKKKAGLFVDVPTRSPVPRLQLGYTPASSKLRGFTSTATIPGAHGQSLGPAVSLTSGRPGMLSISKAASSKSLLGPDAFLNGGGPSPGLGSGSRQSVKKLVLDKKIDPSDLFGKSNAKITFNPALSIAARELEAAAASSSDTGFVTPTPPSKTHPPKAASRFSAPGADEISKEKETAEKELELRDGDYYSHPSIADLKKRSFKELAEVEGLVVGRVGYGEIEFLEKVDLTGLSKTADLLGNFVRFDDKECAVYPDCDEADKPPPGSGLNVPARITLLHCWPLDKATREPIKDEKHPAAVKHLKRLKGMKNTIYEDFVLEKGKWTFTVDHF</sequence>
<keyword evidence="9" id="KW-0539">Nucleus</keyword>
<dbReference type="GO" id="GO:0017056">
    <property type="term" value="F:structural constituent of nuclear pore"/>
    <property type="evidence" value="ECO:0007669"/>
    <property type="project" value="InterPro"/>
</dbReference>
<dbReference type="AlphaFoldDB" id="A0A4S4KCP9"/>
<dbReference type="GO" id="GO:0008139">
    <property type="term" value="F:nuclear localization sequence binding"/>
    <property type="evidence" value="ECO:0007669"/>
    <property type="project" value="TreeGrafter"/>
</dbReference>
<keyword evidence="5" id="KW-0509">mRNA transport</keyword>
<dbReference type="GO" id="GO:0006606">
    <property type="term" value="P:protein import into nucleus"/>
    <property type="evidence" value="ECO:0007669"/>
    <property type="project" value="TreeGrafter"/>
</dbReference>
<dbReference type="InterPro" id="IPR007230">
    <property type="entry name" value="Nup98_auto-Pept-S59_dom"/>
</dbReference>
<dbReference type="PANTHER" id="PTHR23198">
    <property type="entry name" value="NUCLEOPORIN"/>
    <property type="match status" value="1"/>
</dbReference>
<dbReference type="InterPro" id="IPR036903">
    <property type="entry name" value="Nup98_auto-Pept-S59_dom_sf"/>
</dbReference>
<feature type="compositionally biased region" description="Gly residues" evidence="10">
    <location>
        <begin position="517"/>
        <end position="526"/>
    </location>
</feature>
<dbReference type="EMBL" id="SGPJ01000285">
    <property type="protein sequence ID" value="THG95815.1"/>
    <property type="molecule type" value="Genomic_DNA"/>
</dbReference>
<feature type="compositionally biased region" description="Low complexity" evidence="10">
    <location>
        <begin position="484"/>
        <end position="516"/>
    </location>
</feature>
<feature type="compositionally biased region" description="Low complexity" evidence="10">
    <location>
        <begin position="527"/>
        <end position="540"/>
    </location>
</feature>
<dbReference type="FunFam" id="3.30.1610.10:FF:000003">
    <property type="entry name" value="Nucleoporin SONB, putative"/>
    <property type="match status" value="1"/>
</dbReference>
<reference evidence="12 13" key="1">
    <citation type="submission" date="2019-02" db="EMBL/GenBank/DDBJ databases">
        <title>Genome sequencing of the rare red list fungi Phlebia centrifuga.</title>
        <authorList>
            <person name="Buettner E."/>
            <person name="Kellner H."/>
        </authorList>
    </citation>
    <scope>NUCLEOTIDE SEQUENCE [LARGE SCALE GENOMIC DNA]</scope>
    <source>
        <strain evidence="12 13">DSM 108282</strain>
    </source>
</reference>
<dbReference type="Proteomes" id="UP000309038">
    <property type="component" value="Unassembled WGS sequence"/>
</dbReference>
<evidence type="ECO:0000313" key="13">
    <source>
        <dbReference type="Proteomes" id="UP000309038"/>
    </source>
</evidence>
<dbReference type="GO" id="GO:0000973">
    <property type="term" value="P:post-transcriptional tethering of RNA polymerase II gene DNA at nuclear periphery"/>
    <property type="evidence" value="ECO:0007669"/>
    <property type="project" value="TreeGrafter"/>
</dbReference>
<evidence type="ECO:0000256" key="10">
    <source>
        <dbReference type="SAM" id="MobiDB-lite"/>
    </source>
</evidence>
<dbReference type="PANTHER" id="PTHR23198:SF6">
    <property type="entry name" value="NUCLEAR PORE COMPLEX PROTEIN NUP98-NUP96"/>
    <property type="match status" value="1"/>
</dbReference>
<accession>A0A4S4KCP9</accession>
<evidence type="ECO:0000256" key="2">
    <source>
        <dbReference type="ARBA" id="ARBA00008926"/>
    </source>
</evidence>
<keyword evidence="13" id="KW-1185">Reference proteome</keyword>
<proteinExistence type="inferred from homology"/>